<keyword evidence="2" id="KW-1185">Reference proteome</keyword>
<gene>
    <name evidence="1" type="ORF">PHACADRAFT_264710</name>
</gene>
<reference evidence="1 2" key="1">
    <citation type="journal article" date="2012" name="BMC Genomics">
        <title>Comparative genomics of the white-rot fungi, Phanerochaete carnosa and P. chrysosporium, to elucidate the genetic basis of the distinct wood types they colonize.</title>
        <authorList>
            <person name="Suzuki H."/>
            <person name="MacDonald J."/>
            <person name="Syed K."/>
            <person name="Salamov A."/>
            <person name="Hori C."/>
            <person name="Aerts A."/>
            <person name="Henrissat B."/>
            <person name="Wiebenga A."/>
            <person name="vanKuyk P.A."/>
            <person name="Barry K."/>
            <person name="Lindquist E."/>
            <person name="LaButti K."/>
            <person name="Lapidus A."/>
            <person name="Lucas S."/>
            <person name="Coutinho P."/>
            <person name="Gong Y."/>
            <person name="Samejima M."/>
            <person name="Mahadevan R."/>
            <person name="Abou-Zaid M."/>
            <person name="de Vries R.P."/>
            <person name="Igarashi K."/>
            <person name="Yadav J.S."/>
            <person name="Grigoriev I.V."/>
            <person name="Master E.R."/>
        </authorList>
    </citation>
    <scope>NUCLEOTIDE SEQUENCE [LARGE SCALE GENOMIC DNA]</scope>
    <source>
        <strain evidence="1 2">HHB-10118-sp</strain>
    </source>
</reference>
<organism evidence="1 2">
    <name type="scientific">Phanerochaete carnosa (strain HHB-10118-sp)</name>
    <name type="common">White-rot fungus</name>
    <name type="synonym">Peniophora carnosa</name>
    <dbReference type="NCBI Taxonomy" id="650164"/>
    <lineage>
        <taxon>Eukaryota</taxon>
        <taxon>Fungi</taxon>
        <taxon>Dikarya</taxon>
        <taxon>Basidiomycota</taxon>
        <taxon>Agaricomycotina</taxon>
        <taxon>Agaricomycetes</taxon>
        <taxon>Polyporales</taxon>
        <taxon>Phanerochaetaceae</taxon>
        <taxon>Phanerochaete</taxon>
    </lineage>
</organism>
<dbReference type="Proteomes" id="UP000008370">
    <property type="component" value="Unassembled WGS sequence"/>
</dbReference>
<protein>
    <recommendedName>
        <fullName evidence="3">F-box domain-containing protein</fullName>
    </recommendedName>
</protein>
<dbReference type="KEGG" id="pco:PHACADRAFT_264710"/>
<dbReference type="RefSeq" id="XP_007401335.1">
    <property type="nucleotide sequence ID" value="XM_007401273.1"/>
</dbReference>
<dbReference type="OrthoDB" id="2802251at2759"/>
<evidence type="ECO:0000313" key="1">
    <source>
        <dbReference type="EMBL" id="EKM50145.1"/>
    </source>
</evidence>
<evidence type="ECO:0000313" key="2">
    <source>
        <dbReference type="Proteomes" id="UP000008370"/>
    </source>
</evidence>
<feature type="non-terminal residue" evidence="1">
    <location>
        <position position="290"/>
    </location>
</feature>
<dbReference type="HOGENOM" id="CLU_961562_0_0_1"/>
<name>K5VTL6_PHACS</name>
<dbReference type="GeneID" id="18918893"/>
<accession>K5VTL6</accession>
<dbReference type="SUPFAM" id="SSF52047">
    <property type="entry name" value="RNI-like"/>
    <property type="match status" value="1"/>
</dbReference>
<dbReference type="AlphaFoldDB" id="K5VTL6"/>
<sequence length="290" mass="33183">MSRSIDCSQPFLSERIPAEIWLQIMECSSLEQDDIANLSLVGRHLRYVIQPILFSEIRVTLIQARYLDTYAPVRCQHVDYYDRLKKRLEFATSNHIAYYVKALTFRVGGERLDVETQDAIKEEQVLRTVFDELHHFVNLRSFSAQDISLDGTHFDSLARLEYFNGIHLERCTCSGDLGLTRFKLKSLSLHGKMNGSYGWWIPLVTSSSVEHLSYDAPALSSTETEPEILFPALAVFPHQMRSLRTLRLPAYAPLFPCFARALARCSSVENLYIDQNGPSRHDILAQVPLL</sequence>
<dbReference type="InParanoid" id="K5VTL6"/>
<dbReference type="EMBL" id="JH930479">
    <property type="protein sequence ID" value="EKM50145.1"/>
    <property type="molecule type" value="Genomic_DNA"/>
</dbReference>
<evidence type="ECO:0008006" key="3">
    <source>
        <dbReference type="Google" id="ProtNLM"/>
    </source>
</evidence>
<proteinExistence type="predicted"/>